<dbReference type="Gene3D" id="1.10.1660.10">
    <property type="match status" value="1"/>
</dbReference>
<evidence type="ECO:0000313" key="2">
    <source>
        <dbReference type="Proteomes" id="UP001385892"/>
    </source>
</evidence>
<sequence length="108" mass="11586">MATRSVIATTTVVSSAQPLAVGELAHACGADVAWVVQLVEVGIVRARIEQQDAPPTQWRFGSGDLQRALAARRLERDFGVGLDAAALILDLQHEVRRLKAVLASRGMD</sequence>
<dbReference type="RefSeq" id="WP_340347047.1">
    <property type="nucleotide sequence ID" value="NZ_JBBKZT010000022.1"/>
</dbReference>
<keyword evidence="2" id="KW-1185">Reference proteome</keyword>
<name>A0ABU8WV51_9BURK</name>
<gene>
    <name evidence="1" type="ORF">WKW82_32600</name>
</gene>
<accession>A0ABU8WV51</accession>
<proteinExistence type="predicted"/>
<protein>
    <submittedName>
        <fullName evidence="1">Chaperone modulator CbpM</fullName>
    </submittedName>
</protein>
<dbReference type="EMBL" id="JBBKZT010000022">
    <property type="protein sequence ID" value="MEJ8851417.1"/>
    <property type="molecule type" value="Genomic_DNA"/>
</dbReference>
<organism evidence="1 2">
    <name type="scientific">Variovorax rhizosphaerae</name>
    <dbReference type="NCBI Taxonomy" id="1836200"/>
    <lineage>
        <taxon>Bacteria</taxon>
        <taxon>Pseudomonadati</taxon>
        <taxon>Pseudomonadota</taxon>
        <taxon>Betaproteobacteria</taxon>
        <taxon>Burkholderiales</taxon>
        <taxon>Comamonadaceae</taxon>
        <taxon>Variovorax</taxon>
    </lineage>
</organism>
<dbReference type="Pfam" id="PF13591">
    <property type="entry name" value="MerR_2"/>
    <property type="match status" value="1"/>
</dbReference>
<dbReference type="Proteomes" id="UP001385892">
    <property type="component" value="Unassembled WGS sequence"/>
</dbReference>
<reference evidence="1 2" key="1">
    <citation type="submission" date="2024-03" db="EMBL/GenBank/DDBJ databases">
        <title>Novel species of the genus Variovorax.</title>
        <authorList>
            <person name="Liu Q."/>
            <person name="Xin Y.-H."/>
        </authorList>
    </citation>
    <scope>NUCLEOTIDE SEQUENCE [LARGE SCALE GENOMIC DNA]</scope>
    <source>
        <strain evidence="1 2">KACC 18900</strain>
    </source>
</reference>
<comment type="caution">
    <text evidence="1">The sequence shown here is derived from an EMBL/GenBank/DDBJ whole genome shotgun (WGS) entry which is preliminary data.</text>
</comment>
<evidence type="ECO:0000313" key="1">
    <source>
        <dbReference type="EMBL" id="MEJ8851417.1"/>
    </source>
</evidence>